<feature type="repeat" description="ANK" evidence="3">
    <location>
        <begin position="18"/>
        <end position="50"/>
    </location>
</feature>
<reference evidence="4" key="1">
    <citation type="journal article" date="2020" name="Stud. Mycol.">
        <title>101 Dothideomycetes genomes: a test case for predicting lifestyles and emergence of pathogens.</title>
        <authorList>
            <person name="Haridas S."/>
            <person name="Albert R."/>
            <person name="Binder M."/>
            <person name="Bloem J."/>
            <person name="Labutti K."/>
            <person name="Salamov A."/>
            <person name="Andreopoulos B."/>
            <person name="Baker S."/>
            <person name="Barry K."/>
            <person name="Bills G."/>
            <person name="Bluhm B."/>
            <person name="Cannon C."/>
            <person name="Castanera R."/>
            <person name="Culley D."/>
            <person name="Daum C."/>
            <person name="Ezra D."/>
            <person name="Gonzalez J."/>
            <person name="Henrissat B."/>
            <person name="Kuo A."/>
            <person name="Liang C."/>
            <person name="Lipzen A."/>
            <person name="Lutzoni F."/>
            <person name="Magnuson J."/>
            <person name="Mondo S."/>
            <person name="Nolan M."/>
            <person name="Ohm R."/>
            <person name="Pangilinan J."/>
            <person name="Park H.-J."/>
            <person name="Ramirez L."/>
            <person name="Alfaro M."/>
            <person name="Sun H."/>
            <person name="Tritt A."/>
            <person name="Yoshinaga Y."/>
            <person name="Zwiers L.-H."/>
            <person name="Turgeon B."/>
            <person name="Goodwin S."/>
            <person name="Spatafora J."/>
            <person name="Crous P."/>
            <person name="Grigoriev I."/>
        </authorList>
    </citation>
    <scope>NUCLEOTIDE SEQUENCE</scope>
    <source>
        <strain evidence="4">CBS 122367</strain>
    </source>
</reference>
<dbReference type="SUPFAM" id="SSF48403">
    <property type="entry name" value="Ankyrin repeat"/>
    <property type="match status" value="1"/>
</dbReference>
<dbReference type="EMBL" id="MU005620">
    <property type="protein sequence ID" value="KAF2677630.1"/>
    <property type="molecule type" value="Genomic_DNA"/>
</dbReference>
<keyword evidence="5" id="KW-1185">Reference proteome</keyword>
<evidence type="ECO:0000313" key="4">
    <source>
        <dbReference type="EMBL" id="KAF2677630.1"/>
    </source>
</evidence>
<keyword evidence="2 3" id="KW-0040">ANK repeat</keyword>
<dbReference type="PANTHER" id="PTHR24171:SF9">
    <property type="entry name" value="ANKYRIN REPEAT DOMAIN-CONTAINING PROTEIN 39"/>
    <property type="match status" value="1"/>
</dbReference>
<evidence type="ECO:0000256" key="3">
    <source>
        <dbReference type="PROSITE-ProRule" id="PRU00023"/>
    </source>
</evidence>
<gene>
    <name evidence="4" type="ORF">K458DRAFT_319057</name>
</gene>
<dbReference type="Pfam" id="PF12796">
    <property type="entry name" value="Ank_2"/>
    <property type="match status" value="1"/>
</dbReference>
<organism evidence="4 5">
    <name type="scientific">Lentithecium fluviatile CBS 122367</name>
    <dbReference type="NCBI Taxonomy" id="1168545"/>
    <lineage>
        <taxon>Eukaryota</taxon>
        <taxon>Fungi</taxon>
        <taxon>Dikarya</taxon>
        <taxon>Ascomycota</taxon>
        <taxon>Pezizomycotina</taxon>
        <taxon>Dothideomycetes</taxon>
        <taxon>Pleosporomycetidae</taxon>
        <taxon>Pleosporales</taxon>
        <taxon>Massarineae</taxon>
        <taxon>Lentitheciaceae</taxon>
        <taxon>Lentithecium</taxon>
    </lineage>
</organism>
<dbReference type="PROSITE" id="PS50297">
    <property type="entry name" value="ANK_REP_REGION"/>
    <property type="match status" value="1"/>
</dbReference>
<accession>A0A6G1IHW3</accession>
<feature type="non-terminal residue" evidence="4">
    <location>
        <position position="1"/>
    </location>
</feature>
<dbReference type="InterPro" id="IPR002110">
    <property type="entry name" value="Ankyrin_rpt"/>
</dbReference>
<dbReference type="PANTHER" id="PTHR24171">
    <property type="entry name" value="ANKYRIN REPEAT DOMAIN-CONTAINING PROTEIN 39-RELATED"/>
    <property type="match status" value="1"/>
</dbReference>
<dbReference type="PROSITE" id="PS50088">
    <property type="entry name" value="ANK_REPEAT"/>
    <property type="match status" value="1"/>
</dbReference>
<dbReference type="SMART" id="SM00248">
    <property type="entry name" value="ANK"/>
    <property type="match status" value="3"/>
</dbReference>
<name>A0A6G1IHW3_9PLEO</name>
<sequence>VANLLLEHGATVNTHTGRFDCALQAAPKRGSLEIVKLLMEHGADVNSSGGKYGTPLQAACCDDTMRRTSIKDGTAIVELLLDAGADVNARGGKYHAALQAAAYHHRKFVDVLLKHGADPNIRGGKYGSAMGAARKKGFHRVMRLLREKGVDEPVEEDVDAKWVYGD</sequence>
<dbReference type="Gene3D" id="1.25.40.20">
    <property type="entry name" value="Ankyrin repeat-containing domain"/>
    <property type="match status" value="2"/>
</dbReference>
<dbReference type="InterPro" id="IPR036770">
    <property type="entry name" value="Ankyrin_rpt-contain_sf"/>
</dbReference>
<evidence type="ECO:0000313" key="5">
    <source>
        <dbReference type="Proteomes" id="UP000799291"/>
    </source>
</evidence>
<dbReference type="Proteomes" id="UP000799291">
    <property type="component" value="Unassembled WGS sequence"/>
</dbReference>
<keyword evidence="1" id="KW-0677">Repeat</keyword>
<proteinExistence type="predicted"/>
<evidence type="ECO:0000256" key="2">
    <source>
        <dbReference type="ARBA" id="ARBA00023043"/>
    </source>
</evidence>
<protein>
    <submittedName>
        <fullName evidence="4">Ankyrin</fullName>
    </submittedName>
</protein>
<dbReference type="Pfam" id="PF00023">
    <property type="entry name" value="Ank"/>
    <property type="match status" value="1"/>
</dbReference>
<evidence type="ECO:0000256" key="1">
    <source>
        <dbReference type="ARBA" id="ARBA00022737"/>
    </source>
</evidence>
<dbReference type="AlphaFoldDB" id="A0A6G1IHW3"/>
<dbReference type="OrthoDB" id="427518at2759"/>